<comment type="caution">
    <text evidence="2">The sequence shown here is derived from an EMBL/GenBank/DDBJ whole genome shotgun (WGS) entry which is preliminary data.</text>
</comment>
<sequence length="156" mass="17476">MRRTPTTSFHDAAHDTYQALLATSATLARGVLGPRLIELVNLRISQINGCAYCVDMHARDLLAQGCDWQWVNSVVTWHEVDFYTEAERAALGWAEAVTTLARHGRDDAYAALLPHFDERARAELTFVAAVMNTWNRMAITLESQVARAPELPRPAR</sequence>
<reference evidence="2 3" key="1">
    <citation type="submission" date="2019-04" db="EMBL/GenBank/DDBJ databases">
        <title>Chitiniphilus eburnea sp. nov., a novel chitinolytic bacterium isolated from aquaculture sludge.</title>
        <authorList>
            <person name="Sheng M."/>
        </authorList>
    </citation>
    <scope>NUCLEOTIDE SEQUENCE [LARGE SCALE GENOMIC DNA]</scope>
    <source>
        <strain evidence="2 3">HX-2-15</strain>
    </source>
</reference>
<dbReference type="GO" id="GO:0051920">
    <property type="term" value="F:peroxiredoxin activity"/>
    <property type="evidence" value="ECO:0007669"/>
    <property type="project" value="InterPro"/>
</dbReference>
<dbReference type="AlphaFoldDB" id="A0A4U0PAH5"/>
<evidence type="ECO:0000259" key="1">
    <source>
        <dbReference type="Pfam" id="PF02627"/>
    </source>
</evidence>
<name>A0A4U0PAH5_9NEIS</name>
<gene>
    <name evidence="2" type="ORF">FAZ21_19080</name>
</gene>
<evidence type="ECO:0000313" key="2">
    <source>
        <dbReference type="EMBL" id="TJZ64470.1"/>
    </source>
</evidence>
<dbReference type="Proteomes" id="UP000310016">
    <property type="component" value="Unassembled WGS sequence"/>
</dbReference>
<protein>
    <submittedName>
        <fullName evidence="2">Carboxymuconolactone decarboxylase family protein</fullName>
    </submittedName>
</protein>
<dbReference type="PANTHER" id="PTHR34846:SF10">
    <property type="entry name" value="CYTOPLASMIC PROTEIN"/>
    <property type="match status" value="1"/>
</dbReference>
<dbReference type="InterPro" id="IPR029032">
    <property type="entry name" value="AhpD-like"/>
</dbReference>
<dbReference type="InterPro" id="IPR004675">
    <property type="entry name" value="AhpD_core"/>
</dbReference>
<proteinExistence type="predicted"/>
<accession>A0A4U0PAH5</accession>
<keyword evidence="3" id="KW-1185">Reference proteome</keyword>
<dbReference type="EMBL" id="SUMF01000046">
    <property type="protein sequence ID" value="TJZ64470.1"/>
    <property type="molecule type" value="Genomic_DNA"/>
</dbReference>
<dbReference type="PANTHER" id="PTHR34846">
    <property type="entry name" value="4-CARBOXYMUCONOLACTONE DECARBOXYLASE FAMILY PROTEIN (AFU_ORTHOLOGUE AFUA_6G11590)"/>
    <property type="match status" value="1"/>
</dbReference>
<evidence type="ECO:0000313" key="3">
    <source>
        <dbReference type="Proteomes" id="UP000310016"/>
    </source>
</evidence>
<dbReference type="Pfam" id="PF02627">
    <property type="entry name" value="CMD"/>
    <property type="match status" value="1"/>
</dbReference>
<dbReference type="Gene3D" id="1.20.1290.10">
    <property type="entry name" value="AhpD-like"/>
    <property type="match status" value="1"/>
</dbReference>
<dbReference type="InterPro" id="IPR003779">
    <property type="entry name" value="CMD-like"/>
</dbReference>
<dbReference type="NCBIfam" id="TIGR00778">
    <property type="entry name" value="ahpD_dom"/>
    <property type="match status" value="1"/>
</dbReference>
<feature type="domain" description="Carboxymuconolactone decarboxylase-like" evidence="1">
    <location>
        <begin position="16"/>
        <end position="96"/>
    </location>
</feature>
<organism evidence="2 3">
    <name type="scientific">Chitiniphilus eburneus</name>
    <dbReference type="NCBI Taxonomy" id="2571148"/>
    <lineage>
        <taxon>Bacteria</taxon>
        <taxon>Pseudomonadati</taxon>
        <taxon>Pseudomonadota</taxon>
        <taxon>Betaproteobacteria</taxon>
        <taxon>Neisseriales</taxon>
        <taxon>Chitinibacteraceae</taxon>
        <taxon>Chitiniphilus</taxon>
    </lineage>
</organism>
<dbReference type="RefSeq" id="WP_136775028.1">
    <property type="nucleotide sequence ID" value="NZ_SUMF01000046.1"/>
</dbReference>
<dbReference type="SUPFAM" id="SSF69118">
    <property type="entry name" value="AhpD-like"/>
    <property type="match status" value="1"/>
</dbReference>
<dbReference type="OrthoDB" id="9801997at2"/>